<dbReference type="RefSeq" id="WP_061143266.1">
    <property type="nucleotide sequence ID" value="NZ_LNNH01000032.1"/>
</dbReference>
<sequence length="455" mass="49868">MNQYIEDLRNILTDEQVTVNETLLEQHSHDESYHTPHLPDAVIYPKDTAEVRAVMRYANDHDIPVIPFGLGSSLEGHVVPVKGGISLDMTLMNQVLEIRENDFLVKVQPGVTRTHLNKELKKYGLFFSVDPGADATLGGMAATNASGTTSVKYGIMRDQVRDLEVVLANGEVIHTGSLATKSSSGIHLNGLFVGSEGTLGVFTELTLKVYGIPEVTMAGRATFPTVEQAVSAVNGIMLAGIPIARIELVDAESIKKVNQFMDKAYDVRPTLFLEFHGNFAGLEQDVQFAKEIVSDFGCGDIQFEMDSKARNALWEARHNLAYAFIHSAPGKKLMVTDVSVPLHELSNAILETRKKVELSKVEGAIVGHVGDGNYHVLFMIDLQNDEEVREAKRLNEEIVEYALSKGGTCTGEHGVGIGKLKYQSREHGAAYQVMKTIKYALDPNGIMNPGKIFAD</sequence>
<organism evidence="9 10">
    <name type="scientific">Peribacillus simplex</name>
    <dbReference type="NCBI Taxonomy" id="1478"/>
    <lineage>
        <taxon>Bacteria</taxon>
        <taxon>Bacillati</taxon>
        <taxon>Bacillota</taxon>
        <taxon>Bacilli</taxon>
        <taxon>Bacillales</taxon>
        <taxon>Bacillaceae</taxon>
        <taxon>Peribacillus</taxon>
    </lineage>
</organism>
<dbReference type="InterPro" id="IPR016169">
    <property type="entry name" value="FAD-bd_PCMH_sub2"/>
</dbReference>
<comment type="cofactor">
    <cofactor evidence="1">
        <name>FAD</name>
        <dbReference type="ChEBI" id="CHEBI:57692"/>
    </cofactor>
</comment>
<dbReference type="Gene3D" id="3.30.70.2740">
    <property type="match status" value="1"/>
</dbReference>
<keyword evidence="6" id="KW-0560">Oxidoreductase</keyword>
<dbReference type="AlphaFoldDB" id="A0A109MVR2"/>
<dbReference type="PANTHER" id="PTHR11748:SF111">
    <property type="entry name" value="D-LACTATE DEHYDROGENASE, MITOCHONDRIAL-RELATED"/>
    <property type="match status" value="1"/>
</dbReference>
<evidence type="ECO:0000256" key="6">
    <source>
        <dbReference type="ARBA" id="ARBA00023002"/>
    </source>
</evidence>
<dbReference type="InterPro" id="IPR006094">
    <property type="entry name" value="Oxid_FAD_bind_N"/>
</dbReference>
<dbReference type="GO" id="GO:0071949">
    <property type="term" value="F:FAD binding"/>
    <property type="evidence" value="ECO:0007669"/>
    <property type="project" value="InterPro"/>
</dbReference>
<dbReference type="InterPro" id="IPR016166">
    <property type="entry name" value="FAD-bd_PCMH"/>
</dbReference>
<dbReference type="InterPro" id="IPR004113">
    <property type="entry name" value="FAD-bd_oxidored_4_C"/>
</dbReference>
<proteinExistence type="inferred from homology"/>
<gene>
    <name evidence="9" type="ORF">AS888_24195</name>
</gene>
<dbReference type="Gene3D" id="3.30.465.10">
    <property type="match status" value="1"/>
</dbReference>
<comment type="caution">
    <text evidence="9">The sequence shown here is derived from an EMBL/GenBank/DDBJ whole genome shotgun (WGS) entry which is preliminary data.</text>
</comment>
<evidence type="ECO:0000256" key="3">
    <source>
        <dbReference type="ARBA" id="ARBA00022630"/>
    </source>
</evidence>
<dbReference type="Proteomes" id="UP000064189">
    <property type="component" value="Unassembled WGS sequence"/>
</dbReference>
<evidence type="ECO:0000256" key="7">
    <source>
        <dbReference type="ARBA" id="ARBA00038897"/>
    </source>
</evidence>
<dbReference type="PANTHER" id="PTHR11748">
    <property type="entry name" value="D-LACTATE DEHYDROGENASE"/>
    <property type="match status" value="1"/>
</dbReference>
<dbReference type="PROSITE" id="PS51387">
    <property type="entry name" value="FAD_PCMH"/>
    <property type="match status" value="1"/>
</dbReference>
<evidence type="ECO:0000256" key="2">
    <source>
        <dbReference type="ARBA" id="ARBA00008000"/>
    </source>
</evidence>
<keyword evidence="10" id="KW-1185">Reference proteome</keyword>
<reference evidence="9 10" key="1">
    <citation type="submission" date="2015-11" db="EMBL/GenBank/DDBJ databases">
        <title>Genome Sequence of Bacillus simplex strain VanAntwerpen2.</title>
        <authorList>
            <person name="Couger M.B."/>
        </authorList>
    </citation>
    <scope>NUCLEOTIDE SEQUENCE [LARGE SCALE GENOMIC DNA]</scope>
    <source>
        <strain evidence="9 10">VanAntwerpen02</strain>
    </source>
</reference>
<dbReference type="InterPro" id="IPR016164">
    <property type="entry name" value="FAD-linked_Oxase-like_C"/>
</dbReference>
<comment type="similarity">
    <text evidence="2">Belongs to the FAD-binding oxidoreductase/transferase type 4 family.</text>
</comment>
<dbReference type="FunFam" id="3.30.70.2740:FF:000001">
    <property type="entry name" value="D-lactate dehydrogenase mitochondrial"/>
    <property type="match status" value="1"/>
</dbReference>
<dbReference type="EMBL" id="LNNH01000032">
    <property type="protein sequence ID" value="KWW16532.1"/>
    <property type="molecule type" value="Genomic_DNA"/>
</dbReference>
<evidence type="ECO:0000259" key="8">
    <source>
        <dbReference type="PROSITE" id="PS51387"/>
    </source>
</evidence>
<accession>A0A109MVR2</accession>
<dbReference type="SUPFAM" id="SSF55103">
    <property type="entry name" value="FAD-linked oxidases, C-terminal domain"/>
    <property type="match status" value="1"/>
</dbReference>
<evidence type="ECO:0000313" key="10">
    <source>
        <dbReference type="Proteomes" id="UP000064189"/>
    </source>
</evidence>
<dbReference type="Gene3D" id="1.10.45.10">
    <property type="entry name" value="Vanillyl-alcohol Oxidase, Chain A, domain 4"/>
    <property type="match status" value="1"/>
</dbReference>
<keyword evidence="5" id="KW-0809">Transit peptide</keyword>
<dbReference type="SUPFAM" id="SSF56176">
    <property type="entry name" value="FAD-binding/transporter-associated domain-like"/>
    <property type="match status" value="1"/>
</dbReference>
<evidence type="ECO:0000313" key="9">
    <source>
        <dbReference type="EMBL" id="KWW16532.1"/>
    </source>
</evidence>
<dbReference type="FunFam" id="3.30.465.10:FF:000016">
    <property type="entry name" value="probable D-lactate dehydrogenase, mitochondrial"/>
    <property type="match status" value="1"/>
</dbReference>
<dbReference type="GO" id="GO:0004458">
    <property type="term" value="F:D-lactate dehydrogenase (cytochrome) activity"/>
    <property type="evidence" value="ECO:0007669"/>
    <property type="project" value="UniProtKB-EC"/>
</dbReference>
<dbReference type="InterPro" id="IPR016171">
    <property type="entry name" value="Vanillyl_alc_oxidase_C-sub2"/>
</dbReference>
<dbReference type="Pfam" id="PF02913">
    <property type="entry name" value="FAD-oxidase_C"/>
    <property type="match status" value="1"/>
</dbReference>
<feature type="domain" description="FAD-binding PCMH-type" evidence="8">
    <location>
        <begin position="35"/>
        <end position="212"/>
    </location>
</feature>
<keyword evidence="4" id="KW-0274">FAD</keyword>
<keyword evidence="3" id="KW-0285">Flavoprotein</keyword>
<evidence type="ECO:0000256" key="1">
    <source>
        <dbReference type="ARBA" id="ARBA00001974"/>
    </source>
</evidence>
<dbReference type="FunFam" id="1.10.45.10:FF:000001">
    <property type="entry name" value="D-lactate dehydrogenase mitochondrial"/>
    <property type="match status" value="1"/>
</dbReference>
<name>A0A109MVR2_9BACI</name>
<evidence type="ECO:0000256" key="5">
    <source>
        <dbReference type="ARBA" id="ARBA00022946"/>
    </source>
</evidence>
<evidence type="ECO:0000256" key="4">
    <source>
        <dbReference type="ARBA" id="ARBA00022827"/>
    </source>
</evidence>
<dbReference type="GO" id="GO:1903457">
    <property type="term" value="P:lactate catabolic process"/>
    <property type="evidence" value="ECO:0007669"/>
    <property type="project" value="TreeGrafter"/>
</dbReference>
<dbReference type="InterPro" id="IPR036318">
    <property type="entry name" value="FAD-bd_PCMH-like_sf"/>
</dbReference>
<dbReference type="GO" id="GO:0008720">
    <property type="term" value="F:D-lactate dehydrogenase (NAD+) activity"/>
    <property type="evidence" value="ECO:0007669"/>
    <property type="project" value="TreeGrafter"/>
</dbReference>
<dbReference type="Pfam" id="PF01565">
    <property type="entry name" value="FAD_binding_4"/>
    <property type="match status" value="1"/>
</dbReference>
<protein>
    <recommendedName>
        <fullName evidence="7">D-lactate dehydrogenase (cytochrome)</fullName>
        <ecNumber evidence="7">1.1.2.4</ecNumber>
    </recommendedName>
</protein>
<dbReference type="EC" id="1.1.2.4" evidence="7"/>